<dbReference type="GO" id="GO:0005829">
    <property type="term" value="C:cytosol"/>
    <property type="evidence" value="ECO:0007669"/>
    <property type="project" value="TreeGrafter"/>
</dbReference>
<evidence type="ECO:0000256" key="2">
    <source>
        <dbReference type="ARBA" id="ARBA00023239"/>
    </source>
</evidence>
<reference evidence="5" key="1">
    <citation type="journal article" date="2023" name="Mol. Phylogenet. Evol.">
        <title>Genome-scale phylogeny and comparative genomics of the fungal order Sordariales.</title>
        <authorList>
            <person name="Hensen N."/>
            <person name="Bonometti L."/>
            <person name="Westerberg I."/>
            <person name="Brannstrom I.O."/>
            <person name="Guillou S."/>
            <person name="Cros-Aarteil S."/>
            <person name="Calhoun S."/>
            <person name="Haridas S."/>
            <person name="Kuo A."/>
            <person name="Mondo S."/>
            <person name="Pangilinan J."/>
            <person name="Riley R."/>
            <person name="LaButti K."/>
            <person name="Andreopoulos B."/>
            <person name="Lipzen A."/>
            <person name="Chen C."/>
            <person name="Yan M."/>
            <person name="Daum C."/>
            <person name="Ng V."/>
            <person name="Clum A."/>
            <person name="Steindorff A."/>
            <person name="Ohm R.A."/>
            <person name="Martin F."/>
            <person name="Silar P."/>
            <person name="Natvig D.O."/>
            <person name="Lalanne C."/>
            <person name="Gautier V."/>
            <person name="Ament-Velasquez S.L."/>
            <person name="Kruys A."/>
            <person name="Hutchinson M.I."/>
            <person name="Powell A.J."/>
            <person name="Barry K."/>
            <person name="Miller A.N."/>
            <person name="Grigoriev I.V."/>
            <person name="Debuchy R."/>
            <person name="Gladieux P."/>
            <person name="Hiltunen Thoren M."/>
            <person name="Johannesson H."/>
        </authorList>
    </citation>
    <scope>NUCLEOTIDE SEQUENCE</scope>
    <source>
        <strain evidence="5">PSN309</strain>
    </source>
</reference>
<keyword evidence="1 3" id="KW-0210">Decarboxylase</keyword>
<dbReference type="AlphaFoldDB" id="A0AAN6WRB3"/>
<dbReference type="PANTHER" id="PTHR21240:SF30">
    <property type="entry name" value="AMIDOHYDROLASE-RELATED DOMAIN-CONTAINING PROTEIN-RELATED"/>
    <property type="match status" value="1"/>
</dbReference>
<dbReference type="SUPFAM" id="SSF51556">
    <property type="entry name" value="Metallo-dependent hydrolases"/>
    <property type="match status" value="1"/>
</dbReference>
<dbReference type="Proteomes" id="UP001302126">
    <property type="component" value="Unassembled WGS sequence"/>
</dbReference>
<dbReference type="GO" id="GO:0016831">
    <property type="term" value="F:carboxy-lyase activity"/>
    <property type="evidence" value="ECO:0007669"/>
    <property type="project" value="UniProtKB-KW"/>
</dbReference>
<gene>
    <name evidence="5" type="ORF">QBC35DRAFT_501618</name>
</gene>
<keyword evidence="2 3" id="KW-0456">Lyase</keyword>
<accession>A0AAN6WRB3</accession>
<name>A0AAN6WRB3_9PEZI</name>
<organism evidence="5 6">
    <name type="scientific">Podospora australis</name>
    <dbReference type="NCBI Taxonomy" id="1536484"/>
    <lineage>
        <taxon>Eukaryota</taxon>
        <taxon>Fungi</taxon>
        <taxon>Dikarya</taxon>
        <taxon>Ascomycota</taxon>
        <taxon>Pezizomycotina</taxon>
        <taxon>Sordariomycetes</taxon>
        <taxon>Sordariomycetidae</taxon>
        <taxon>Sordariales</taxon>
        <taxon>Podosporaceae</taxon>
        <taxon>Podospora</taxon>
    </lineage>
</organism>
<evidence type="ECO:0000256" key="1">
    <source>
        <dbReference type="ARBA" id="ARBA00022793"/>
    </source>
</evidence>
<feature type="domain" description="Amidohydrolase-related" evidence="4">
    <location>
        <begin position="144"/>
        <end position="396"/>
    </location>
</feature>
<evidence type="ECO:0000259" key="4">
    <source>
        <dbReference type="Pfam" id="PF04909"/>
    </source>
</evidence>
<evidence type="ECO:0000313" key="6">
    <source>
        <dbReference type="Proteomes" id="UP001302126"/>
    </source>
</evidence>
<evidence type="ECO:0000313" key="5">
    <source>
        <dbReference type="EMBL" id="KAK4186283.1"/>
    </source>
</evidence>
<evidence type="ECO:0000256" key="3">
    <source>
        <dbReference type="RuleBase" id="RU366045"/>
    </source>
</evidence>
<keyword evidence="6" id="KW-1185">Reference proteome</keyword>
<dbReference type="Pfam" id="PF04909">
    <property type="entry name" value="Amidohydro_2"/>
    <property type="match status" value="1"/>
</dbReference>
<sequence>MGAWPVTWHLDELQTLTLSDWGGEVRASLIMYNLMNKILPYLYEAILMILCHQLTFVQLIQPPKMTPKPLPPLITLEEHFFSSTAPPSLQTLYVEQLKHVPNVLEKLTNLSETRLGDMAAGAVSLQVISHAPGLGSYPLSYSQSANDQLAASIISSPKLVGLAVLPMASATEAASELHRCITGVTHHFVGALIDSHVLLPPSNDPVYYDSPSYHPFWATAESLQVPIYLHPTWPAPSTSPLYTGPSLSPGASASLGSSGFGWHADTCLSFLRLFASGLFDRYPKLKIIIGHFGETLPFMLGRIQVLSKQRWGNFQRDFRTVYDENLWITTSGVWSLDPMRCILANTKIERVLYSVDYPFQSNQNGKKWMEELRDSGLVTEKELEMICYKNTEGLLGVNVDSS</sequence>
<dbReference type="InterPro" id="IPR006680">
    <property type="entry name" value="Amidohydro-rel"/>
</dbReference>
<comment type="caution">
    <text evidence="5">The sequence shown here is derived from an EMBL/GenBank/DDBJ whole genome shotgun (WGS) entry which is preliminary data.</text>
</comment>
<dbReference type="Gene3D" id="3.20.20.140">
    <property type="entry name" value="Metal-dependent hydrolases"/>
    <property type="match status" value="1"/>
</dbReference>
<proteinExistence type="inferred from homology"/>
<dbReference type="GO" id="GO:0016787">
    <property type="term" value="F:hydrolase activity"/>
    <property type="evidence" value="ECO:0007669"/>
    <property type="project" value="InterPro"/>
</dbReference>
<dbReference type="PANTHER" id="PTHR21240">
    <property type="entry name" value="2-AMINO-3-CARBOXYLMUCONATE-6-SEMIALDEHYDE DECARBOXYLASE"/>
    <property type="match status" value="1"/>
</dbReference>
<dbReference type="GO" id="GO:0019748">
    <property type="term" value="P:secondary metabolic process"/>
    <property type="evidence" value="ECO:0007669"/>
    <property type="project" value="TreeGrafter"/>
</dbReference>
<protein>
    <recommendedName>
        <fullName evidence="4">Amidohydrolase-related domain-containing protein</fullName>
    </recommendedName>
</protein>
<dbReference type="InterPro" id="IPR032466">
    <property type="entry name" value="Metal_Hydrolase"/>
</dbReference>
<comment type="similarity">
    <text evidence="3">Belongs to the metallo-dependent hydrolases superfamily.</text>
</comment>
<reference evidence="5" key="2">
    <citation type="submission" date="2023-05" db="EMBL/GenBank/DDBJ databases">
        <authorList>
            <consortium name="Lawrence Berkeley National Laboratory"/>
            <person name="Steindorff A."/>
            <person name="Hensen N."/>
            <person name="Bonometti L."/>
            <person name="Westerberg I."/>
            <person name="Brannstrom I.O."/>
            <person name="Guillou S."/>
            <person name="Cros-Aarteil S."/>
            <person name="Calhoun S."/>
            <person name="Haridas S."/>
            <person name="Kuo A."/>
            <person name="Mondo S."/>
            <person name="Pangilinan J."/>
            <person name="Riley R."/>
            <person name="Labutti K."/>
            <person name="Andreopoulos B."/>
            <person name="Lipzen A."/>
            <person name="Chen C."/>
            <person name="Yanf M."/>
            <person name="Daum C."/>
            <person name="Ng V."/>
            <person name="Clum A."/>
            <person name="Ohm R."/>
            <person name="Martin F."/>
            <person name="Silar P."/>
            <person name="Natvig D."/>
            <person name="Lalanne C."/>
            <person name="Gautier V."/>
            <person name="Ament-Velasquez S.L."/>
            <person name="Kruys A."/>
            <person name="Hutchinson M.I."/>
            <person name="Powell A.J."/>
            <person name="Barry K."/>
            <person name="Miller A.N."/>
            <person name="Grigoriev I.V."/>
            <person name="Debuchy R."/>
            <person name="Gladieux P."/>
            <person name="Thoren M.H."/>
            <person name="Johannesson H."/>
        </authorList>
    </citation>
    <scope>NUCLEOTIDE SEQUENCE</scope>
    <source>
        <strain evidence="5">PSN309</strain>
    </source>
</reference>
<dbReference type="EMBL" id="MU864427">
    <property type="protein sequence ID" value="KAK4186283.1"/>
    <property type="molecule type" value="Genomic_DNA"/>
</dbReference>
<dbReference type="InterPro" id="IPR032465">
    <property type="entry name" value="ACMSD"/>
</dbReference>